<dbReference type="PROSITE" id="PS00816">
    <property type="entry name" value="AIPM_HOMOCIT_SYNTH_2"/>
    <property type="match status" value="1"/>
</dbReference>
<dbReference type="NCBIfam" id="NF002991">
    <property type="entry name" value="PRK03739.1"/>
    <property type="match status" value="1"/>
</dbReference>
<comment type="catalytic activity">
    <reaction evidence="1">
        <text>3-methyl-2-oxobutanoate + acetyl-CoA + H2O = (2S)-2-isopropylmalate + CoA + H(+)</text>
        <dbReference type="Rhea" id="RHEA:21524"/>
        <dbReference type="ChEBI" id="CHEBI:1178"/>
        <dbReference type="ChEBI" id="CHEBI:11851"/>
        <dbReference type="ChEBI" id="CHEBI:15377"/>
        <dbReference type="ChEBI" id="CHEBI:15378"/>
        <dbReference type="ChEBI" id="CHEBI:57287"/>
        <dbReference type="ChEBI" id="CHEBI:57288"/>
        <dbReference type="EC" id="2.3.3.13"/>
    </reaction>
</comment>
<dbReference type="InterPro" id="IPR013785">
    <property type="entry name" value="Aldolase_TIM"/>
</dbReference>
<dbReference type="EMBL" id="JAAMPI010000705">
    <property type="protein sequence ID" value="KAF4629224.1"/>
    <property type="molecule type" value="Genomic_DNA"/>
</dbReference>
<evidence type="ECO:0000256" key="3">
    <source>
        <dbReference type="ARBA" id="ARBA00012973"/>
    </source>
</evidence>
<evidence type="ECO:0000313" key="8">
    <source>
        <dbReference type="Proteomes" id="UP000566819"/>
    </source>
</evidence>
<evidence type="ECO:0000256" key="4">
    <source>
        <dbReference type="ARBA" id="ARBA00022679"/>
    </source>
</evidence>
<evidence type="ECO:0000259" key="6">
    <source>
        <dbReference type="PROSITE" id="PS50991"/>
    </source>
</evidence>
<dbReference type="AlphaFoldDB" id="A0A8H4RFM9"/>
<dbReference type="Gene3D" id="3.20.20.70">
    <property type="entry name" value="Aldolase class I"/>
    <property type="match status" value="1"/>
</dbReference>
<dbReference type="EC" id="2.3.3.13" evidence="3"/>
<dbReference type="PROSITE" id="PS00815">
    <property type="entry name" value="AIPM_HOMOCIT_SYNTH_1"/>
    <property type="match status" value="1"/>
</dbReference>
<dbReference type="Pfam" id="PF22615">
    <property type="entry name" value="IPMS_D2"/>
    <property type="match status" value="1"/>
</dbReference>
<evidence type="ECO:0000313" key="7">
    <source>
        <dbReference type="EMBL" id="KAF4629224.1"/>
    </source>
</evidence>
<evidence type="ECO:0000256" key="1">
    <source>
        <dbReference type="ARBA" id="ARBA00000064"/>
    </source>
</evidence>
<gene>
    <name evidence="7" type="ORF">G7Y89_g8927</name>
</gene>
<dbReference type="GO" id="GO:0003852">
    <property type="term" value="F:2-isopropylmalate synthase activity"/>
    <property type="evidence" value="ECO:0007669"/>
    <property type="project" value="UniProtKB-EC"/>
</dbReference>
<evidence type="ECO:0000256" key="2">
    <source>
        <dbReference type="ARBA" id="ARBA00009767"/>
    </source>
</evidence>
<name>A0A8H4RFM9_9HELO</name>
<reference evidence="7 8" key="1">
    <citation type="submission" date="2020-03" db="EMBL/GenBank/DDBJ databases">
        <title>Draft Genome Sequence of Cudoniella acicularis.</title>
        <authorList>
            <person name="Buettner E."/>
            <person name="Kellner H."/>
        </authorList>
    </citation>
    <scope>NUCLEOTIDE SEQUENCE [LARGE SCALE GENOMIC DNA]</scope>
    <source>
        <strain evidence="7 8">DSM 108380</strain>
    </source>
</reference>
<dbReference type="InterPro" id="IPR036230">
    <property type="entry name" value="LeuA_allosteric_dom_sf"/>
</dbReference>
<dbReference type="Gene3D" id="3.30.160.270">
    <property type="match status" value="1"/>
</dbReference>
<evidence type="ECO:0000256" key="5">
    <source>
        <dbReference type="RuleBase" id="RU003523"/>
    </source>
</evidence>
<dbReference type="PANTHER" id="PTHR46911:SF1">
    <property type="entry name" value="2-ISOPROPYLMALATE SYNTHASE"/>
    <property type="match status" value="1"/>
</dbReference>
<accession>A0A8H4RFM9</accession>
<proteinExistence type="inferred from homology"/>
<dbReference type="SUPFAM" id="SSF89000">
    <property type="entry name" value="post-HMGL domain-like"/>
    <property type="match status" value="1"/>
</dbReference>
<dbReference type="InterPro" id="IPR039371">
    <property type="entry name" value="LeuA_N_DRE-TIM"/>
</dbReference>
<dbReference type="Proteomes" id="UP000566819">
    <property type="component" value="Unassembled WGS sequence"/>
</dbReference>
<dbReference type="InterPro" id="IPR002034">
    <property type="entry name" value="AIPM/Hcit_synth_CS"/>
</dbReference>
<dbReference type="OrthoDB" id="418791at2759"/>
<organism evidence="7 8">
    <name type="scientific">Cudoniella acicularis</name>
    <dbReference type="NCBI Taxonomy" id="354080"/>
    <lineage>
        <taxon>Eukaryota</taxon>
        <taxon>Fungi</taxon>
        <taxon>Dikarya</taxon>
        <taxon>Ascomycota</taxon>
        <taxon>Pezizomycotina</taxon>
        <taxon>Leotiomycetes</taxon>
        <taxon>Helotiales</taxon>
        <taxon>Tricladiaceae</taxon>
        <taxon>Cudoniella</taxon>
    </lineage>
</organism>
<dbReference type="CDD" id="cd07942">
    <property type="entry name" value="DRE_TIM_LeuA"/>
    <property type="match status" value="1"/>
</dbReference>
<dbReference type="GO" id="GO:0005739">
    <property type="term" value="C:mitochondrion"/>
    <property type="evidence" value="ECO:0007669"/>
    <property type="project" value="TreeGrafter"/>
</dbReference>
<dbReference type="PANTHER" id="PTHR46911">
    <property type="match status" value="1"/>
</dbReference>
<comment type="similarity">
    <text evidence="2">Belongs to the alpha-IPM synthase/homocitrate synthase family. LeuA type 2 subfamily.</text>
</comment>
<comment type="caution">
    <text evidence="7">The sequence shown here is derived from an EMBL/GenBank/DDBJ whole genome shotgun (WGS) entry which is preliminary data.</text>
</comment>
<sequence>MQINSSHSRLCDPAAKYDAFPKVHLPHRKWPNKSLTKPPRWLPTDLRDGNQSLVQPMDSDTKLRFFQALVKLGYKEIEVSYPSSSQTDFDFTKRLIETPNITPDDVCIQVMSPCREELIRQTVSSVLGAKKVTIHIYLATAECFRRVVFNMTEGETLDLAVRSAKLVRELTKDSQDPAAQSTEWMLELTPEVFQDTPLEFALRLCEAVKAAWEPTVDLPIIFNLPATVEMAMPNVFADQIECFCESISEREKVCVSLHSHNDRGCAVAATEMAQLAGADRVEGCLFGNGERTGNVDLITLALNLYTQGIHPGVNFSDINSIISIFEESTKIPVHVRAPYVGKYVFCTFTGAHQDAIRKGYKHQESTRAQKWKMPYIPLDPQDLGREHEAIIRVNSQSGKSGSAWLVKEAFHVDLPRDLEVHFSQVVQTHADILGDEVTLQTISNLFQTHYMLKTYTDLELLDCKIYSKLDILLQEGQSQDLQSGISKVYLNVHMHAIEDNTPMFRVRGQALPKYGLRCKRFSVP</sequence>
<dbReference type="Pfam" id="PF00682">
    <property type="entry name" value="HMGL-like"/>
    <property type="match status" value="1"/>
</dbReference>
<protein>
    <recommendedName>
        <fullName evidence="3">2-isopropylmalate synthase</fullName>
        <ecNumber evidence="3">2.3.3.13</ecNumber>
    </recommendedName>
</protein>
<dbReference type="InterPro" id="IPR054692">
    <property type="entry name" value="LeuA-like_post-cat"/>
</dbReference>
<dbReference type="InterPro" id="IPR000891">
    <property type="entry name" value="PYR_CT"/>
</dbReference>
<dbReference type="GO" id="GO:0009098">
    <property type="term" value="P:L-leucine biosynthetic process"/>
    <property type="evidence" value="ECO:0007669"/>
    <property type="project" value="TreeGrafter"/>
</dbReference>
<keyword evidence="4 5" id="KW-0808">Transferase</keyword>
<dbReference type="SUPFAM" id="SSF51569">
    <property type="entry name" value="Aldolase"/>
    <property type="match status" value="1"/>
</dbReference>
<keyword evidence="8" id="KW-1185">Reference proteome</keyword>
<feature type="domain" description="Pyruvate carboxyltransferase" evidence="6">
    <location>
        <begin position="39"/>
        <end position="319"/>
    </location>
</feature>
<dbReference type="PROSITE" id="PS50991">
    <property type="entry name" value="PYR_CT"/>
    <property type="match status" value="1"/>
</dbReference>